<dbReference type="AlphaFoldDB" id="A0A830FWY3"/>
<organism evidence="2 3">
    <name type="scientific">Haloarcula argentinensis</name>
    <dbReference type="NCBI Taxonomy" id="43776"/>
    <lineage>
        <taxon>Archaea</taxon>
        <taxon>Methanobacteriati</taxon>
        <taxon>Methanobacteriota</taxon>
        <taxon>Stenosarchaea group</taxon>
        <taxon>Halobacteria</taxon>
        <taxon>Halobacteriales</taxon>
        <taxon>Haloarculaceae</taxon>
        <taxon>Haloarcula</taxon>
    </lineage>
</organism>
<name>A0A830FWY3_HALAR</name>
<gene>
    <name evidence="2" type="ORF">GCM10009006_34570</name>
</gene>
<dbReference type="EMBL" id="BMON01000005">
    <property type="protein sequence ID" value="GGM50522.1"/>
    <property type="molecule type" value="Genomic_DNA"/>
</dbReference>
<comment type="caution">
    <text evidence="2">The sequence shown here is derived from an EMBL/GenBank/DDBJ whole genome shotgun (WGS) entry which is preliminary data.</text>
</comment>
<evidence type="ECO:0000313" key="2">
    <source>
        <dbReference type="EMBL" id="GGM50522.1"/>
    </source>
</evidence>
<evidence type="ECO:0000256" key="1">
    <source>
        <dbReference type="SAM" id="MobiDB-lite"/>
    </source>
</evidence>
<protein>
    <submittedName>
        <fullName evidence="2">Uncharacterized protein</fullName>
    </submittedName>
</protein>
<sequence length="117" mass="12994">MAADITLDELDVWDRVELHITSDSRPGVVFTEDSNIHLGNIKEEAVGESVEFLIIGIGKFAVGLCLERQYIGENYSPWDSLPGIGESGDRVPSPNDAGDNEWEQRKESTMSDLPDRM</sequence>
<proteinExistence type="predicted"/>
<feature type="compositionally biased region" description="Basic and acidic residues" evidence="1">
    <location>
        <begin position="102"/>
        <end position="117"/>
    </location>
</feature>
<evidence type="ECO:0000313" key="3">
    <source>
        <dbReference type="Proteomes" id="UP000656367"/>
    </source>
</evidence>
<dbReference type="Proteomes" id="UP000656367">
    <property type="component" value="Unassembled WGS sequence"/>
</dbReference>
<feature type="region of interest" description="Disordered" evidence="1">
    <location>
        <begin position="80"/>
        <end position="117"/>
    </location>
</feature>
<accession>A0A830FWY3</accession>
<dbReference type="RefSeq" id="WP_188853779.1">
    <property type="nucleotide sequence ID" value="NZ_BMON01000005.1"/>
</dbReference>
<reference evidence="2" key="2">
    <citation type="submission" date="2020-09" db="EMBL/GenBank/DDBJ databases">
        <authorList>
            <person name="Sun Q."/>
            <person name="Ohkuma M."/>
        </authorList>
    </citation>
    <scope>NUCLEOTIDE SEQUENCE</scope>
    <source>
        <strain evidence="2">JCM 15759</strain>
    </source>
</reference>
<reference evidence="2" key="1">
    <citation type="journal article" date="2014" name="Int. J. Syst. Evol. Microbiol.">
        <title>Complete genome sequence of Corynebacterium casei LMG S-19264T (=DSM 44701T), isolated from a smear-ripened cheese.</title>
        <authorList>
            <consortium name="US DOE Joint Genome Institute (JGI-PGF)"/>
            <person name="Walter F."/>
            <person name="Albersmeier A."/>
            <person name="Kalinowski J."/>
            <person name="Ruckert C."/>
        </authorList>
    </citation>
    <scope>NUCLEOTIDE SEQUENCE</scope>
    <source>
        <strain evidence="2">JCM 15759</strain>
    </source>
</reference>